<dbReference type="Pfam" id="PF08940">
    <property type="entry name" value="DUF1918"/>
    <property type="match status" value="1"/>
</dbReference>
<dbReference type="Gene3D" id="2.30.30.440">
    <property type="entry name" value="Domain of unknown function DUF1918"/>
    <property type="match status" value="1"/>
</dbReference>
<sequence>MQVKKGDRLRFLGRQVGMKDHVAEVEAVLGEDGAPPYRVRYEDGHEAVVVPESDCVVEPRGLRAS</sequence>
<dbReference type="InterPro" id="IPR015035">
    <property type="entry name" value="DUF1918"/>
</dbReference>
<evidence type="ECO:0000313" key="2">
    <source>
        <dbReference type="EMBL" id="MQM26517.1"/>
    </source>
</evidence>
<evidence type="ECO:0000259" key="1">
    <source>
        <dbReference type="Pfam" id="PF08940"/>
    </source>
</evidence>
<name>A0A6L5GA14_9ACTN</name>
<dbReference type="AlphaFoldDB" id="A0A6L5GA14"/>
<dbReference type="EMBL" id="WIAO01000014">
    <property type="protein sequence ID" value="MQM26517.1"/>
    <property type="molecule type" value="Genomic_DNA"/>
</dbReference>
<evidence type="ECO:0000313" key="3">
    <source>
        <dbReference type="Proteomes" id="UP000477750"/>
    </source>
</evidence>
<dbReference type="Proteomes" id="UP000477750">
    <property type="component" value="Unassembled WGS sequence"/>
</dbReference>
<comment type="caution">
    <text evidence="2">The sequence shown here is derived from an EMBL/GenBank/DDBJ whole genome shotgun (WGS) entry which is preliminary data.</text>
</comment>
<organism evidence="2 3">
    <name type="scientific">Glycomyces albidus</name>
    <dbReference type="NCBI Taxonomy" id="2656774"/>
    <lineage>
        <taxon>Bacteria</taxon>
        <taxon>Bacillati</taxon>
        <taxon>Actinomycetota</taxon>
        <taxon>Actinomycetes</taxon>
        <taxon>Glycomycetales</taxon>
        <taxon>Glycomycetaceae</taxon>
        <taxon>Glycomyces</taxon>
    </lineage>
</organism>
<keyword evidence="3" id="KW-1185">Reference proteome</keyword>
<dbReference type="SUPFAM" id="SSF50118">
    <property type="entry name" value="Cell growth inhibitor/plasmid maintenance toxic component"/>
    <property type="match status" value="1"/>
</dbReference>
<gene>
    <name evidence="2" type="ORF">GFD30_13180</name>
</gene>
<reference evidence="2 3" key="1">
    <citation type="submission" date="2019-10" db="EMBL/GenBank/DDBJ databases">
        <title>Glycomyces albidus sp. nov., a novel actinomycete isolated from rhizosphere soil of wheat (Triticum aestivum L.).</title>
        <authorList>
            <person name="Qian L."/>
        </authorList>
    </citation>
    <scope>NUCLEOTIDE SEQUENCE [LARGE SCALE GENOMIC DNA]</scope>
    <source>
        <strain evidence="2 3">NEAU-7082</strain>
    </source>
</reference>
<accession>A0A6L5GA14</accession>
<feature type="domain" description="DUF1918" evidence="1">
    <location>
        <begin position="1"/>
        <end position="57"/>
    </location>
</feature>
<protein>
    <submittedName>
        <fullName evidence="2">DUF1918 domain-containing protein</fullName>
    </submittedName>
</protein>
<proteinExistence type="predicted"/>